<evidence type="ECO:0000313" key="4">
    <source>
        <dbReference type="EMBL" id="QEX20332.1"/>
    </source>
</evidence>
<proteinExistence type="predicted"/>
<evidence type="ECO:0000259" key="3">
    <source>
        <dbReference type="PROSITE" id="PS50977"/>
    </source>
</evidence>
<evidence type="ECO:0000256" key="1">
    <source>
        <dbReference type="ARBA" id="ARBA00023125"/>
    </source>
</evidence>
<name>A0A5J6MRM8_9PROT</name>
<dbReference type="OrthoDB" id="9812484at2"/>
<dbReference type="InterPro" id="IPR009057">
    <property type="entry name" value="Homeodomain-like_sf"/>
</dbReference>
<evidence type="ECO:0000313" key="5">
    <source>
        <dbReference type="Proteomes" id="UP000325797"/>
    </source>
</evidence>
<sequence length="185" mass="20258">MARPATYRAEDWIAAGWRALVRGGPAAVRIEALARELGVTKGSCYGYFADRAALLAAMLAQWRERSGGALIARVEAQRGTPQQRLWALIETVIREGARSPEPALRGWGRSDPAIRATLEEIDRQRLAYLEGLFRAMRFAGDGAAIRARLCYQALLAEHQLGLAVDTETRLAAWRGQFALLSAAPA</sequence>
<dbReference type="RefSeq" id="WP_151114579.1">
    <property type="nucleotide sequence ID" value="NZ_CP042582.1"/>
</dbReference>
<accession>A0A5J6MRM8</accession>
<dbReference type="Proteomes" id="UP000325797">
    <property type="component" value="Chromosome"/>
</dbReference>
<dbReference type="PANTHER" id="PTHR30055">
    <property type="entry name" value="HTH-TYPE TRANSCRIPTIONAL REGULATOR RUTR"/>
    <property type="match status" value="1"/>
</dbReference>
<keyword evidence="5" id="KW-1185">Reference proteome</keyword>
<dbReference type="GO" id="GO:0000976">
    <property type="term" value="F:transcription cis-regulatory region binding"/>
    <property type="evidence" value="ECO:0007669"/>
    <property type="project" value="TreeGrafter"/>
</dbReference>
<feature type="domain" description="HTH tetR-type" evidence="3">
    <location>
        <begin position="6"/>
        <end position="66"/>
    </location>
</feature>
<dbReference type="EMBL" id="CP042582">
    <property type="protein sequence ID" value="QEX20332.1"/>
    <property type="molecule type" value="Genomic_DNA"/>
</dbReference>
<gene>
    <name evidence="4" type="ORF">FRZ61_02490</name>
</gene>
<organism evidence="4 5">
    <name type="scientific">Hypericibacter adhaerens</name>
    <dbReference type="NCBI Taxonomy" id="2602016"/>
    <lineage>
        <taxon>Bacteria</taxon>
        <taxon>Pseudomonadati</taxon>
        <taxon>Pseudomonadota</taxon>
        <taxon>Alphaproteobacteria</taxon>
        <taxon>Rhodospirillales</taxon>
        <taxon>Dongiaceae</taxon>
        <taxon>Hypericibacter</taxon>
    </lineage>
</organism>
<feature type="DNA-binding region" description="H-T-H motif" evidence="2">
    <location>
        <begin position="29"/>
        <end position="48"/>
    </location>
</feature>
<keyword evidence="1 2" id="KW-0238">DNA-binding</keyword>
<dbReference type="PANTHER" id="PTHR30055:SF239">
    <property type="entry name" value="TRANSCRIPTIONAL REGULATORY PROTEIN"/>
    <property type="match status" value="1"/>
</dbReference>
<dbReference type="KEGG" id="hadh:FRZ61_02490"/>
<dbReference type="GO" id="GO:0003700">
    <property type="term" value="F:DNA-binding transcription factor activity"/>
    <property type="evidence" value="ECO:0007669"/>
    <property type="project" value="TreeGrafter"/>
</dbReference>
<reference evidence="4 5" key="1">
    <citation type="submission" date="2019-08" db="EMBL/GenBank/DDBJ databases">
        <title>Hyperibacter terrae gen. nov., sp. nov. and Hyperibacter viscosus sp. nov., two new members in the family Rhodospirillaceae isolated from the rhizosphere of Hypericum perforatum.</title>
        <authorList>
            <person name="Noviana Z."/>
        </authorList>
    </citation>
    <scope>NUCLEOTIDE SEQUENCE [LARGE SCALE GENOMIC DNA]</scope>
    <source>
        <strain evidence="4 5">R5959</strain>
    </source>
</reference>
<dbReference type="Pfam" id="PF00440">
    <property type="entry name" value="TetR_N"/>
    <property type="match status" value="1"/>
</dbReference>
<dbReference type="Gene3D" id="1.10.357.10">
    <property type="entry name" value="Tetracycline Repressor, domain 2"/>
    <property type="match status" value="1"/>
</dbReference>
<evidence type="ECO:0000256" key="2">
    <source>
        <dbReference type="PROSITE-ProRule" id="PRU00335"/>
    </source>
</evidence>
<dbReference type="InterPro" id="IPR001647">
    <property type="entry name" value="HTH_TetR"/>
</dbReference>
<dbReference type="PROSITE" id="PS50977">
    <property type="entry name" value="HTH_TETR_2"/>
    <property type="match status" value="1"/>
</dbReference>
<dbReference type="SUPFAM" id="SSF46689">
    <property type="entry name" value="Homeodomain-like"/>
    <property type="match status" value="1"/>
</dbReference>
<dbReference type="InterPro" id="IPR050109">
    <property type="entry name" value="HTH-type_TetR-like_transc_reg"/>
</dbReference>
<protein>
    <submittedName>
        <fullName evidence="4">TetR family transcriptional regulator</fullName>
    </submittedName>
</protein>
<dbReference type="AlphaFoldDB" id="A0A5J6MRM8"/>